<dbReference type="InterPro" id="IPR036691">
    <property type="entry name" value="Endo/exonu/phosph_ase_sf"/>
</dbReference>
<organism evidence="4 5">
    <name type="scientific">Echinococcus multilocularis</name>
    <name type="common">Fox tapeworm</name>
    <dbReference type="NCBI Taxonomy" id="6211"/>
    <lineage>
        <taxon>Eukaryota</taxon>
        <taxon>Metazoa</taxon>
        <taxon>Spiralia</taxon>
        <taxon>Lophotrochozoa</taxon>
        <taxon>Platyhelminthes</taxon>
        <taxon>Cestoda</taxon>
        <taxon>Eucestoda</taxon>
        <taxon>Cyclophyllidea</taxon>
        <taxon>Taeniidae</taxon>
        <taxon>Echinococcus</taxon>
    </lineage>
</organism>
<sequence>MHPHANAAEVLVPNPTTSGNTHLSANRVVERLTSDTTLPPPPPPPSDWLVRLRVKVMFIQGGGGAGGGVGTGKCQCCHHTNGVSTSSSGIVRVYLIYVDSEKEVESWLKQLSGELEVHQRWMREHFAGLAQLHLGLAITHPVAASLTPRLKQYLLPLLSPFLICRTFPCLSTSCCFLQEPLDYLPVQAAPVTLCGADRRRRFQSVSAAEAYIQVLLVRDVRRSHTHSTNNGKKKRCGVILIPHPTFRDPLMPVPGPPYLWASLIHVTLSIRLNAKSIRYGGAIIEEIRDKTEDAITALLAEINAASQTDNFTVTGPASMQTRRKDFERPPDCFSLTLKKSGVKMGYLAVHVSPRSVFDEMEALYDVASECETYAGTSNLVILGDMNADCSYLTKEARDKLRLKKDSRYKWRILDDMDTTVSPQKCAYDRVIVKGLQMERRIPKANPFNFTKEYRLDLAKVGCLVVLHLNT</sequence>
<keyword evidence="2" id="KW-0378">Hydrolase</keyword>
<dbReference type="GO" id="GO:0006308">
    <property type="term" value="P:DNA catabolic process"/>
    <property type="evidence" value="ECO:0007669"/>
    <property type="project" value="InterPro"/>
</dbReference>
<evidence type="ECO:0000256" key="2">
    <source>
        <dbReference type="ARBA" id="ARBA00022801"/>
    </source>
</evidence>
<name>A0A0S4MM61_ECHMU</name>
<keyword evidence="1" id="KW-0540">Nuclease</keyword>
<dbReference type="PANTHER" id="PTHR11371">
    <property type="entry name" value="DEOXYRIBONUCLEASE"/>
    <property type="match status" value="1"/>
</dbReference>
<dbReference type="EMBL" id="LN902849">
    <property type="protein sequence ID" value="CUT99869.1"/>
    <property type="molecule type" value="Genomic_DNA"/>
</dbReference>
<dbReference type="Gene3D" id="3.60.10.10">
    <property type="entry name" value="Endonuclease/exonuclease/phosphatase"/>
    <property type="match status" value="1"/>
</dbReference>
<dbReference type="Proteomes" id="UP000017246">
    <property type="component" value="Unassembled WGS sequence"/>
</dbReference>
<dbReference type="GO" id="GO:0005634">
    <property type="term" value="C:nucleus"/>
    <property type="evidence" value="ECO:0007669"/>
    <property type="project" value="TreeGrafter"/>
</dbReference>
<reference evidence="4" key="1">
    <citation type="journal article" date="2013" name="Nature">
        <title>The genomes of four tapeworm species reveal adaptations to parasitism.</title>
        <authorList>
            <person name="Tsai I.J."/>
            <person name="Zarowiecki M."/>
            <person name="Holroyd N."/>
            <person name="Garciarrubio A."/>
            <person name="Sanchez-Flores A."/>
            <person name="Brooks K.L."/>
            <person name="Tracey A."/>
            <person name="Bobes R.J."/>
            <person name="Fragoso G."/>
            <person name="Sciutto E."/>
            <person name="Aslett M."/>
            <person name="Beasley H."/>
            <person name="Bennett H.M."/>
            <person name="Cai J."/>
            <person name="Camicia F."/>
            <person name="Clark R."/>
            <person name="Cucher M."/>
            <person name="De Silva N."/>
            <person name="Day T.A."/>
            <person name="Deplazes P."/>
            <person name="Estrada K."/>
            <person name="Fernandez C."/>
            <person name="Holland P.W."/>
            <person name="Hou J."/>
            <person name="Hu S."/>
            <person name="Huckvale T."/>
            <person name="Hung S.S."/>
            <person name="Kamenetzky L."/>
            <person name="Keane J.A."/>
            <person name="Kiss F."/>
            <person name="Koziol U."/>
            <person name="Lambert O."/>
            <person name="Liu K."/>
            <person name="Luo X."/>
            <person name="Luo Y."/>
            <person name="Macchiaroli N."/>
            <person name="Nichol S."/>
            <person name="Paps J."/>
            <person name="Parkinson J."/>
            <person name="Pouchkina-Stantcheva N."/>
            <person name="Riddiford N."/>
            <person name="Rosenzvit M."/>
            <person name="Salinas G."/>
            <person name="Wasmuth J.D."/>
            <person name="Zamanian M."/>
            <person name="Zheng Y."/>
            <person name="Cai X."/>
            <person name="Soberon X."/>
            <person name="Olson P.D."/>
            <person name="Laclette J.P."/>
            <person name="Brehm K."/>
            <person name="Berriman M."/>
            <person name="Garciarrubio A."/>
            <person name="Bobes R.J."/>
            <person name="Fragoso G."/>
            <person name="Sanchez-Flores A."/>
            <person name="Estrada K."/>
            <person name="Cevallos M.A."/>
            <person name="Morett E."/>
            <person name="Gonzalez V."/>
            <person name="Portillo T."/>
            <person name="Ochoa-Leyva A."/>
            <person name="Jose M.V."/>
            <person name="Sciutto E."/>
            <person name="Landa A."/>
            <person name="Jimenez L."/>
            <person name="Valdes V."/>
            <person name="Carrero J.C."/>
            <person name="Larralde C."/>
            <person name="Morales-Montor J."/>
            <person name="Limon-Lason J."/>
            <person name="Soberon X."/>
            <person name="Laclette J.P."/>
        </authorList>
    </citation>
    <scope>NUCLEOTIDE SEQUENCE [LARGE SCALE GENOMIC DNA]</scope>
</reference>
<dbReference type="EMBL" id="LN902849">
    <property type="protein sequence ID" value="CUT99870.1"/>
    <property type="molecule type" value="Genomic_DNA"/>
</dbReference>
<dbReference type="OrthoDB" id="10061407at2759"/>
<dbReference type="SUPFAM" id="SSF56219">
    <property type="entry name" value="DNase I-like"/>
    <property type="match status" value="1"/>
</dbReference>
<dbReference type="GO" id="GO:0004530">
    <property type="term" value="F:deoxyribonuclease I activity"/>
    <property type="evidence" value="ECO:0007669"/>
    <property type="project" value="TreeGrafter"/>
</dbReference>
<reference evidence="4" key="2">
    <citation type="submission" date="2015-11" db="EMBL/GenBank/DDBJ databases">
        <authorList>
            <person name="Zhang Y."/>
            <person name="Guo Z."/>
        </authorList>
    </citation>
    <scope>NUCLEOTIDE SEQUENCE</scope>
</reference>
<evidence type="ECO:0000256" key="1">
    <source>
        <dbReference type="ARBA" id="ARBA00022722"/>
    </source>
</evidence>
<keyword evidence="5" id="KW-1185">Reference proteome</keyword>
<dbReference type="InterPro" id="IPR016202">
    <property type="entry name" value="DNase_I"/>
</dbReference>
<dbReference type="PANTHER" id="PTHR11371:SF31">
    <property type="entry name" value="EXTRACELLULAR NUCLEASE"/>
    <property type="match status" value="1"/>
</dbReference>
<evidence type="ECO:0000313" key="4">
    <source>
        <dbReference type="EMBL" id="CUT99869.1"/>
    </source>
</evidence>
<proteinExistence type="predicted"/>
<dbReference type="GO" id="GO:0003677">
    <property type="term" value="F:DNA binding"/>
    <property type="evidence" value="ECO:0007669"/>
    <property type="project" value="TreeGrafter"/>
</dbReference>
<dbReference type="STRING" id="6211.A0A0S4MM61"/>
<evidence type="ECO:0000256" key="3">
    <source>
        <dbReference type="SAM" id="MobiDB-lite"/>
    </source>
</evidence>
<accession>A0A0S4MM61</accession>
<evidence type="ECO:0000313" key="5">
    <source>
        <dbReference type="Proteomes" id="UP000017246"/>
    </source>
</evidence>
<protein>
    <submittedName>
        <fullName evidence="4">Deoxyribonuclease</fullName>
    </submittedName>
</protein>
<dbReference type="AlphaFoldDB" id="A0A0S4MM61"/>
<dbReference type="SMART" id="SM00476">
    <property type="entry name" value="DNaseIc"/>
    <property type="match status" value="1"/>
</dbReference>
<feature type="region of interest" description="Disordered" evidence="3">
    <location>
        <begin position="1"/>
        <end position="22"/>
    </location>
</feature>